<organism evidence="3 4">
    <name type="scientific">Pelagovum pacificum</name>
    <dbReference type="NCBI Taxonomy" id="2588711"/>
    <lineage>
        <taxon>Bacteria</taxon>
        <taxon>Pseudomonadati</taxon>
        <taxon>Pseudomonadota</taxon>
        <taxon>Alphaproteobacteria</taxon>
        <taxon>Rhodobacterales</taxon>
        <taxon>Paracoccaceae</taxon>
        <taxon>Pelagovum</taxon>
    </lineage>
</organism>
<dbReference type="PANTHER" id="PTHR44520:SF2">
    <property type="entry name" value="RESPONSE REGULATOR RCP1"/>
    <property type="match status" value="1"/>
</dbReference>
<protein>
    <submittedName>
        <fullName evidence="3">Response regulator</fullName>
    </submittedName>
</protein>
<gene>
    <name evidence="3" type="ORF">FHY64_14670</name>
</gene>
<evidence type="ECO:0000313" key="3">
    <source>
        <dbReference type="EMBL" id="TNY31684.1"/>
    </source>
</evidence>
<dbReference type="InterPro" id="IPR001789">
    <property type="entry name" value="Sig_transdc_resp-reg_receiver"/>
</dbReference>
<accession>A0A5C5GCJ0</accession>
<dbReference type="InterPro" id="IPR011006">
    <property type="entry name" value="CheY-like_superfamily"/>
</dbReference>
<dbReference type="Pfam" id="PF00072">
    <property type="entry name" value="Response_reg"/>
    <property type="match status" value="1"/>
</dbReference>
<dbReference type="SUPFAM" id="SSF52172">
    <property type="entry name" value="CheY-like"/>
    <property type="match status" value="1"/>
</dbReference>
<proteinExistence type="predicted"/>
<dbReference type="GO" id="GO:0000160">
    <property type="term" value="P:phosphorelay signal transduction system"/>
    <property type="evidence" value="ECO:0007669"/>
    <property type="project" value="InterPro"/>
</dbReference>
<dbReference type="OrthoDB" id="9793549at2"/>
<dbReference type="SMART" id="SM00448">
    <property type="entry name" value="REC"/>
    <property type="match status" value="1"/>
</dbReference>
<keyword evidence="1" id="KW-0597">Phosphoprotein</keyword>
<feature type="domain" description="Response regulatory" evidence="2">
    <location>
        <begin position="2"/>
        <end position="124"/>
    </location>
</feature>
<evidence type="ECO:0000259" key="2">
    <source>
        <dbReference type="PROSITE" id="PS50110"/>
    </source>
</evidence>
<sequence length="140" mass="15660">MNIILVEDDDGDAKALTRAMAQSGFADRVIRAVDGVEALALLRRNDISLDRCIMLVDLNMPRMSGLELVSRIRADDQLRRAIIFIMSTSDDERDLASAYDNQVAGYIMKRRVGSGFENLIALFDSYRHIVETPKLRAANA</sequence>
<dbReference type="EMBL" id="VFFF01000002">
    <property type="protein sequence ID" value="TNY31684.1"/>
    <property type="molecule type" value="Genomic_DNA"/>
</dbReference>
<dbReference type="PROSITE" id="PS50110">
    <property type="entry name" value="RESPONSE_REGULATORY"/>
    <property type="match status" value="1"/>
</dbReference>
<dbReference type="Proteomes" id="UP000314011">
    <property type="component" value="Unassembled WGS sequence"/>
</dbReference>
<feature type="modified residue" description="4-aspartylphosphate" evidence="1">
    <location>
        <position position="57"/>
    </location>
</feature>
<comment type="caution">
    <text evidence="3">The sequence shown here is derived from an EMBL/GenBank/DDBJ whole genome shotgun (WGS) entry which is preliminary data.</text>
</comment>
<dbReference type="PANTHER" id="PTHR44520">
    <property type="entry name" value="RESPONSE REGULATOR RCP1-RELATED"/>
    <property type="match status" value="1"/>
</dbReference>
<evidence type="ECO:0000256" key="1">
    <source>
        <dbReference type="PROSITE-ProRule" id="PRU00169"/>
    </source>
</evidence>
<keyword evidence="4" id="KW-1185">Reference proteome</keyword>
<dbReference type="Gene3D" id="3.40.50.2300">
    <property type="match status" value="1"/>
</dbReference>
<dbReference type="InterPro" id="IPR052893">
    <property type="entry name" value="TCS_response_regulator"/>
</dbReference>
<name>A0A5C5GCJ0_9RHOB</name>
<dbReference type="AlphaFoldDB" id="A0A5C5GCJ0"/>
<reference evidence="3 4" key="1">
    <citation type="submission" date="2019-06" db="EMBL/GenBank/DDBJ databases">
        <title>Genome of new Rhodobacteraceae sp. SM1903.</title>
        <authorList>
            <person name="Ren X."/>
        </authorList>
    </citation>
    <scope>NUCLEOTIDE SEQUENCE [LARGE SCALE GENOMIC DNA]</scope>
    <source>
        <strain evidence="3 4">SM1903</strain>
    </source>
</reference>
<evidence type="ECO:0000313" key="4">
    <source>
        <dbReference type="Proteomes" id="UP000314011"/>
    </source>
</evidence>